<evidence type="ECO:0000313" key="7">
    <source>
        <dbReference type="EMBL" id="MBL4932865.1"/>
    </source>
</evidence>
<feature type="transmembrane region" description="Helical" evidence="5">
    <location>
        <begin position="45"/>
        <end position="67"/>
    </location>
</feature>
<feature type="transmembrane region" description="Helical" evidence="5">
    <location>
        <begin position="20"/>
        <end position="39"/>
    </location>
</feature>
<dbReference type="Pfam" id="PF06803">
    <property type="entry name" value="DUF1232"/>
    <property type="match status" value="1"/>
</dbReference>
<dbReference type="InterPro" id="IPR010652">
    <property type="entry name" value="DUF1232"/>
</dbReference>
<feature type="domain" description="DUF1232" evidence="6">
    <location>
        <begin position="21"/>
        <end position="57"/>
    </location>
</feature>
<evidence type="ECO:0000256" key="3">
    <source>
        <dbReference type="ARBA" id="ARBA00022989"/>
    </source>
</evidence>
<comment type="caution">
    <text evidence="7">The sequence shown here is derived from an EMBL/GenBank/DDBJ whole genome shotgun (WGS) entry which is preliminary data.</text>
</comment>
<reference evidence="7" key="1">
    <citation type="submission" date="2021-01" db="EMBL/GenBank/DDBJ databases">
        <title>Genome public.</title>
        <authorList>
            <person name="Liu C."/>
            <person name="Sun Q."/>
        </authorList>
    </citation>
    <scope>NUCLEOTIDE SEQUENCE</scope>
    <source>
        <strain evidence="7">YIM B02565</strain>
    </source>
</reference>
<evidence type="ECO:0000313" key="8">
    <source>
        <dbReference type="Proteomes" id="UP000623681"/>
    </source>
</evidence>
<evidence type="ECO:0000256" key="4">
    <source>
        <dbReference type="ARBA" id="ARBA00023136"/>
    </source>
</evidence>
<protein>
    <submittedName>
        <fullName evidence="7">DUF1232 domain-containing protein</fullName>
    </submittedName>
</protein>
<evidence type="ECO:0000256" key="1">
    <source>
        <dbReference type="ARBA" id="ARBA00004127"/>
    </source>
</evidence>
<dbReference type="Proteomes" id="UP000623681">
    <property type="component" value="Unassembled WGS sequence"/>
</dbReference>
<organism evidence="7 8">
    <name type="scientific">Clostridium paridis</name>
    <dbReference type="NCBI Taxonomy" id="2803863"/>
    <lineage>
        <taxon>Bacteria</taxon>
        <taxon>Bacillati</taxon>
        <taxon>Bacillota</taxon>
        <taxon>Clostridia</taxon>
        <taxon>Eubacteriales</taxon>
        <taxon>Clostridiaceae</taxon>
        <taxon>Clostridium</taxon>
    </lineage>
</organism>
<evidence type="ECO:0000256" key="2">
    <source>
        <dbReference type="ARBA" id="ARBA00022692"/>
    </source>
</evidence>
<keyword evidence="8" id="KW-1185">Reference proteome</keyword>
<gene>
    <name evidence="7" type="ORF">JK634_13715</name>
</gene>
<accession>A0A937K5W7</accession>
<feature type="transmembrane region" description="Helical" evidence="5">
    <location>
        <begin position="88"/>
        <end position="112"/>
    </location>
</feature>
<dbReference type="AlphaFoldDB" id="A0A937K5W7"/>
<keyword evidence="4 5" id="KW-0472">Membrane</keyword>
<keyword evidence="3 5" id="KW-1133">Transmembrane helix</keyword>
<evidence type="ECO:0000256" key="5">
    <source>
        <dbReference type="SAM" id="Phobius"/>
    </source>
</evidence>
<proteinExistence type="predicted"/>
<name>A0A937K5W7_9CLOT</name>
<dbReference type="GO" id="GO:0012505">
    <property type="term" value="C:endomembrane system"/>
    <property type="evidence" value="ECO:0007669"/>
    <property type="project" value="UniProtKB-SubCell"/>
</dbReference>
<comment type="subcellular location">
    <subcellularLocation>
        <location evidence="1">Endomembrane system</location>
        <topology evidence="1">Multi-pass membrane protein</topology>
    </subcellularLocation>
</comment>
<dbReference type="EMBL" id="JAESWA010000023">
    <property type="protein sequence ID" value="MBL4932865.1"/>
    <property type="molecule type" value="Genomic_DNA"/>
</dbReference>
<sequence length="113" mass="12636">MKKEVTALIIAYKRNDVPIIAKILAIIIVAYAVSPIDLIPDFIPVLGYLDDIILIPLGITLVLKLIPKEIMEECREEAKKEIDKKSKIGMLGVILTLAVWGLVTFTIIKAYFK</sequence>
<keyword evidence="2 5" id="KW-0812">Transmembrane</keyword>
<evidence type="ECO:0000259" key="6">
    <source>
        <dbReference type="Pfam" id="PF06803"/>
    </source>
</evidence>